<dbReference type="PANTHER" id="PTHR30373">
    <property type="entry name" value="UPF0603 PROTEIN YGCG"/>
    <property type="match status" value="1"/>
</dbReference>
<accession>A0A975Q3Q9</accession>
<proteinExistence type="predicted"/>
<dbReference type="Pfam" id="PF04536">
    <property type="entry name" value="TPM_phosphatase"/>
    <property type="match status" value="1"/>
</dbReference>
<keyword evidence="1" id="KW-0812">Transmembrane</keyword>
<dbReference type="KEGG" id="spph:KFK14_10150"/>
<keyword evidence="4" id="KW-1185">Reference proteome</keyword>
<evidence type="ECO:0000259" key="2">
    <source>
        <dbReference type="Pfam" id="PF04536"/>
    </source>
</evidence>
<dbReference type="Gene3D" id="3.10.310.50">
    <property type="match status" value="1"/>
</dbReference>
<feature type="transmembrane region" description="Helical" evidence="1">
    <location>
        <begin position="87"/>
        <end position="106"/>
    </location>
</feature>
<keyword evidence="1" id="KW-1133">Transmembrane helix</keyword>
<name>A0A975Q3Q9_9SPHN</name>
<dbReference type="Proteomes" id="UP000681425">
    <property type="component" value="Chromosome"/>
</dbReference>
<dbReference type="PANTHER" id="PTHR30373:SF8">
    <property type="entry name" value="BLL7265 PROTEIN"/>
    <property type="match status" value="1"/>
</dbReference>
<dbReference type="RefSeq" id="WP_212610697.1">
    <property type="nucleotide sequence ID" value="NZ_CP073910.1"/>
</dbReference>
<gene>
    <name evidence="3" type="ORF">KFK14_10150</name>
</gene>
<reference evidence="3" key="1">
    <citation type="submission" date="2021-04" db="EMBL/GenBank/DDBJ databases">
        <title>Isolation of p-tert-butylphenol degrading bacteria Sphingobium phenoxybenzoativorans Tas13 from active sludge.</title>
        <authorList>
            <person name="Li Y."/>
        </authorList>
    </citation>
    <scope>NUCLEOTIDE SEQUENCE</scope>
    <source>
        <strain evidence="3">Tas13</strain>
    </source>
</reference>
<organism evidence="3 4">
    <name type="scientific">Sphingobium phenoxybenzoativorans</name>
    <dbReference type="NCBI Taxonomy" id="1592790"/>
    <lineage>
        <taxon>Bacteria</taxon>
        <taxon>Pseudomonadati</taxon>
        <taxon>Pseudomonadota</taxon>
        <taxon>Alphaproteobacteria</taxon>
        <taxon>Sphingomonadales</taxon>
        <taxon>Sphingomonadaceae</taxon>
        <taxon>Sphingobium</taxon>
    </lineage>
</organism>
<sequence>MSALPSLSEADHDLVTAAVAQAELSTDGEIVTIVARRSDSYHDAGLHWAIGTVFLAMSVYAAFPSFYRELILAIMGGWEHELTDRMFLTALLCALILKFLFVRYLLAWMPLRMALTPKSTKARRVRRRAITLFRAAAEGRTRGSTGVLIYLSLDEHRAEIVADAAITSRVAPEIWGDIMAALIKQVRADRAGQGLAQAVTSVGAVLAEHFPRSADDRNELPDRLIEL</sequence>
<evidence type="ECO:0000256" key="1">
    <source>
        <dbReference type="SAM" id="Phobius"/>
    </source>
</evidence>
<dbReference type="InterPro" id="IPR007621">
    <property type="entry name" value="TPM_dom"/>
</dbReference>
<keyword evidence="1" id="KW-0472">Membrane</keyword>
<dbReference type="AlphaFoldDB" id="A0A975Q3Q9"/>
<feature type="transmembrane region" description="Helical" evidence="1">
    <location>
        <begin position="46"/>
        <end position="67"/>
    </location>
</feature>
<evidence type="ECO:0000313" key="3">
    <source>
        <dbReference type="EMBL" id="QUT07708.1"/>
    </source>
</evidence>
<evidence type="ECO:0000313" key="4">
    <source>
        <dbReference type="Proteomes" id="UP000681425"/>
    </source>
</evidence>
<protein>
    <recommendedName>
        <fullName evidence="2">TPM domain-containing protein</fullName>
    </recommendedName>
</protein>
<dbReference type="EMBL" id="CP073910">
    <property type="protein sequence ID" value="QUT07708.1"/>
    <property type="molecule type" value="Genomic_DNA"/>
</dbReference>
<feature type="domain" description="TPM" evidence="2">
    <location>
        <begin position="116"/>
        <end position="204"/>
    </location>
</feature>